<dbReference type="Proteomes" id="UP000310636">
    <property type="component" value="Unassembled WGS sequence"/>
</dbReference>
<dbReference type="GO" id="GO:0003677">
    <property type="term" value="F:DNA binding"/>
    <property type="evidence" value="ECO:0007669"/>
    <property type="project" value="UniProtKB-UniRule"/>
</dbReference>
<evidence type="ECO:0000256" key="2">
    <source>
        <dbReference type="ARBA" id="ARBA00023125"/>
    </source>
</evidence>
<name>A0A4S4C344_9BACL</name>
<sequence>MYSGAERKPPKPSVGSGDLVLDFEKYSVKKKGQEVRLTAKEFDILKPFVTNRNRVFTKA</sequence>
<evidence type="ECO:0000313" key="7">
    <source>
        <dbReference type="Proteomes" id="UP000310636"/>
    </source>
</evidence>
<dbReference type="InterPro" id="IPR036388">
    <property type="entry name" value="WH-like_DNA-bd_sf"/>
</dbReference>
<evidence type="ECO:0000256" key="1">
    <source>
        <dbReference type="ARBA" id="ARBA00023015"/>
    </source>
</evidence>
<dbReference type="GO" id="GO:0000160">
    <property type="term" value="P:phosphorelay signal transduction system"/>
    <property type="evidence" value="ECO:0007669"/>
    <property type="project" value="InterPro"/>
</dbReference>
<dbReference type="InterPro" id="IPR016032">
    <property type="entry name" value="Sig_transdc_resp-reg_C-effctor"/>
</dbReference>
<dbReference type="PROSITE" id="PS51755">
    <property type="entry name" value="OMPR_PHOB"/>
    <property type="match status" value="1"/>
</dbReference>
<reference evidence="6 7" key="1">
    <citation type="submission" date="2019-04" db="EMBL/GenBank/DDBJ databases">
        <title>Cohnella sp. nov. isolated from preserved vegetables.</title>
        <authorList>
            <person name="Lin S.-Y."/>
            <person name="Hung M.-H."/>
            <person name="Young C.-C."/>
        </authorList>
    </citation>
    <scope>NUCLEOTIDE SEQUENCE [LARGE SCALE GENOMIC DNA]</scope>
    <source>
        <strain evidence="6 7">CC-MHH1044</strain>
    </source>
</reference>
<evidence type="ECO:0000256" key="3">
    <source>
        <dbReference type="ARBA" id="ARBA00023163"/>
    </source>
</evidence>
<dbReference type="InterPro" id="IPR001867">
    <property type="entry name" value="OmpR/PhoB-type_DNA-bd"/>
</dbReference>
<comment type="caution">
    <text evidence="6">The sequence shown here is derived from an EMBL/GenBank/DDBJ whole genome shotgun (WGS) entry which is preliminary data.</text>
</comment>
<accession>A0A4S4C344</accession>
<dbReference type="SUPFAM" id="SSF46894">
    <property type="entry name" value="C-terminal effector domain of the bipartite response regulators"/>
    <property type="match status" value="1"/>
</dbReference>
<organism evidence="6 7">
    <name type="scientific">Cohnella fermenti</name>
    <dbReference type="NCBI Taxonomy" id="2565925"/>
    <lineage>
        <taxon>Bacteria</taxon>
        <taxon>Bacillati</taxon>
        <taxon>Bacillota</taxon>
        <taxon>Bacilli</taxon>
        <taxon>Bacillales</taxon>
        <taxon>Paenibacillaceae</taxon>
        <taxon>Cohnella</taxon>
    </lineage>
</organism>
<evidence type="ECO:0000256" key="4">
    <source>
        <dbReference type="PROSITE-ProRule" id="PRU01091"/>
    </source>
</evidence>
<feature type="DNA-binding region" description="OmpR/PhoB-type" evidence="4">
    <location>
        <begin position="11"/>
        <end position="59"/>
    </location>
</feature>
<keyword evidence="2 4" id="KW-0238">DNA-binding</keyword>
<dbReference type="Gene3D" id="1.10.10.10">
    <property type="entry name" value="Winged helix-like DNA-binding domain superfamily/Winged helix DNA-binding domain"/>
    <property type="match status" value="1"/>
</dbReference>
<protein>
    <submittedName>
        <fullName evidence="6">Response regulator transcription factor</fullName>
    </submittedName>
</protein>
<gene>
    <name evidence="6" type="ORF">E6C55_07115</name>
</gene>
<proteinExistence type="predicted"/>
<dbReference type="GO" id="GO:0006355">
    <property type="term" value="P:regulation of DNA-templated transcription"/>
    <property type="evidence" value="ECO:0007669"/>
    <property type="project" value="InterPro"/>
</dbReference>
<evidence type="ECO:0000259" key="5">
    <source>
        <dbReference type="PROSITE" id="PS51755"/>
    </source>
</evidence>
<dbReference type="OrthoDB" id="1976376at2"/>
<feature type="domain" description="OmpR/PhoB-type" evidence="5">
    <location>
        <begin position="11"/>
        <end position="59"/>
    </location>
</feature>
<keyword evidence="7" id="KW-1185">Reference proteome</keyword>
<keyword evidence="1" id="KW-0805">Transcription regulation</keyword>
<keyword evidence="3" id="KW-0804">Transcription</keyword>
<dbReference type="EMBL" id="SSOB01000007">
    <property type="protein sequence ID" value="THF82147.1"/>
    <property type="molecule type" value="Genomic_DNA"/>
</dbReference>
<dbReference type="AlphaFoldDB" id="A0A4S4C344"/>
<evidence type="ECO:0000313" key="6">
    <source>
        <dbReference type="EMBL" id="THF82147.1"/>
    </source>
</evidence>